<dbReference type="EMBL" id="HBIK01013506">
    <property type="protein sequence ID" value="CAE0381394.1"/>
    <property type="molecule type" value="Transcribed_RNA"/>
</dbReference>
<feature type="signal peptide" evidence="1">
    <location>
        <begin position="1"/>
        <end position="19"/>
    </location>
</feature>
<name>A0A7S3KFN4_EUPCR</name>
<organism evidence="2">
    <name type="scientific">Euplotes crassus</name>
    <dbReference type="NCBI Taxonomy" id="5936"/>
    <lineage>
        <taxon>Eukaryota</taxon>
        <taxon>Sar</taxon>
        <taxon>Alveolata</taxon>
        <taxon>Ciliophora</taxon>
        <taxon>Intramacronucleata</taxon>
        <taxon>Spirotrichea</taxon>
        <taxon>Hypotrichia</taxon>
        <taxon>Euplotida</taxon>
        <taxon>Euplotidae</taxon>
        <taxon>Moneuplotes</taxon>
    </lineage>
</organism>
<gene>
    <name evidence="2" type="ORF">ECRA1380_LOCUS6356</name>
</gene>
<protein>
    <submittedName>
        <fullName evidence="2">Uncharacterized protein</fullName>
    </submittedName>
</protein>
<sequence>MKLNLLLLLLISLVMSSYARPIFSTQESSQGNSLRNTDFREVVEGFFQGVKIEQYTSISDECADGSFDFTNEVQVALDKYGSGQFYNGTDEMTQAFTLLSPLSRHCAASIEDLIKINIAYKKKFKNFNDFLDKVSSNVLWNIKHIKKDFGLILSNLMVDSNYTEIAYLTGDIIDKTFVFEQVEAPFDTEMLISPYESPLRYIDTDPLAKDPLHQPLWNYLEGTFKFLHSSKLASRDSILDCQEGAINFLRYVKKANELNHKKNKQKEATFIYIDSLSFTNQAFTGCVSTLDESWKTLGHISFRKIPSNFKKNFGRILSAGTATYAEIFFQDWLSLSGVIGDLFYRIVVYGTN</sequence>
<keyword evidence="1" id="KW-0732">Signal</keyword>
<evidence type="ECO:0000256" key="1">
    <source>
        <dbReference type="SAM" id="SignalP"/>
    </source>
</evidence>
<evidence type="ECO:0000313" key="2">
    <source>
        <dbReference type="EMBL" id="CAE0381394.1"/>
    </source>
</evidence>
<accession>A0A7S3KFN4</accession>
<dbReference type="AlphaFoldDB" id="A0A7S3KFN4"/>
<proteinExistence type="predicted"/>
<reference evidence="2" key="1">
    <citation type="submission" date="2021-01" db="EMBL/GenBank/DDBJ databases">
        <authorList>
            <person name="Corre E."/>
            <person name="Pelletier E."/>
            <person name="Niang G."/>
            <person name="Scheremetjew M."/>
            <person name="Finn R."/>
            <person name="Kale V."/>
            <person name="Holt S."/>
            <person name="Cochrane G."/>
            <person name="Meng A."/>
            <person name="Brown T."/>
            <person name="Cohen L."/>
        </authorList>
    </citation>
    <scope>NUCLEOTIDE SEQUENCE</scope>
    <source>
        <strain evidence="2">CT5</strain>
    </source>
</reference>
<feature type="chain" id="PRO_5031463997" evidence="1">
    <location>
        <begin position="20"/>
        <end position="352"/>
    </location>
</feature>